<accession>A0A063C149</accession>
<keyword evidence="4" id="KW-1185">Reference proteome</keyword>
<dbReference type="STRING" id="1159556.A0A063C149"/>
<evidence type="ECO:0000256" key="1">
    <source>
        <dbReference type="SAM" id="MobiDB-lite"/>
    </source>
</evidence>
<dbReference type="OrthoDB" id="5428038at2759"/>
<dbReference type="AlphaFoldDB" id="A0A063C149"/>
<dbReference type="EMBL" id="CP072754">
    <property type="protein sequence ID" value="QUC18345.1"/>
    <property type="molecule type" value="Genomic_DNA"/>
</dbReference>
<dbReference type="GeneID" id="66063364"/>
<evidence type="ECO:0000313" key="3">
    <source>
        <dbReference type="EMBL" id="QUC18345.1"/>
    </source>
</evidence>
<name>A0A063C149_USTVR</name>
<protein>
    <recommendedName>
        <fullName evidence="6">Fungal specific transcription factor domain containing protein</fullName>
    </recommendedName>
</protein>
<dbReference type="HOGENOM" id="CLU_015600_0_0_1"/>
<reference evidence="3" key="3">
    <citation type="submission" date="2020-03" db="EMBL/GenBank/DDBJ databases">
        <title>A mixture of massive structural variations and highly conserved coding sequences in Ustilaginoidea virens genome.</title>
        <authorList>
            <person name="Zhang K."/>
            <person name="Zhao Z."/>
            <person name="Zhang Z."/>
            <person name="Li Y."/>
            <person name="Hsiang T."/>
            <person name="Sun W."/>
        </authorList>
    </citation>
    <scope>NUCLEOTIDE SEQUENCE</scope>
    <source>
        <strain evidence="3">UV-8b</strain>
    </source>
</reference>
<evidence type="ECO:0000313" key="2">
    <source>
        <dbReference type="EMBL" id="GAO14386.1"/>
    </source>
</evidence>
<evidence type="ECO:0008006" key="6">
    <source>
        <dbReference type="Google" id="ProtNLM"/>
    </source>
</evidence>
<reference evidence="5" key="2">
    <citation type="journal article" date="2016" name="Genome Announc.">
        <title>Genome sequence of Ustilaginoidea virens IPU010, a rice pathogenic fungus causing false smut.</title>
        <authorList>
            <person name="Kumagai T."/>
            <person name="Ishii T."/>
            <person name="Terai G."/>
            <person name="Umemura M."/>
            <person name="Machida M."/>
            <person name="Asai K."/>
        </authorList>
    </citation>
    <scope>NUCLEOTIDE SEQUENCE [LARGE SCALE GENOMIC DNA]</scope>
    <source>
        <strain evidence="5">IPU010</strain>
    </source>
</reference>
<proteinExistence type="predicted"/>
<dbReference type="Proteomes" id="UP000027002">
    <property type="component" value="Chromosome 2"/>
</dbReference>
<dbReference type="EMBL" id="BBTG02000045">
    <property type="protein sequence ID" value="GAO14386.1"/>
    <property type="molecule type" value="Genomic_DNA"/>
</dbReference>
<evidence type="ECO:0000313" key="5">
    <source>
        <dbReference type="Proteomes" id="UP000054053"/>
    </source>
</evidence>
<evidence type="ECO:0000313" key="4">
    <source>
        <dbReference type="Proteomes" id="UP000027002"/>
    </source>
</evidence>
<dbReference type="RefSeq" id="XP_042996018.1">
    <property type="nucleotide sequence ID" value="XM_043140084.1"/>
</dbReference>
<dbReference type="Proteomes" id="UP000054053">
    <property type="component" value="Unassembled WGS sequence"/>
</dbReference>
<reference evidence="2" key="1">
    <citation type="journal article" date="2016" name="Genome Announc.">
        <title>Genome Sequence of Ustilaginoidea virens IPU010, a Rice Pathogenic Fungus Causing False Smut.</title>
        <authorList>
            <person name="Kumagai T."/>
            <person name="Ishii T."/>
            <person name="Terai G."/>
            <person name="Umemura M."/>
            <person name="Machida M."/>
            <person name="Asai K."/>
        </authorList>
    </citation>
    <scope>NUCLEOTIDE SEQUENCE [LARGE SCALE GENOMIC DNA]</scope>
    <source>
        <strain evidence="2">IPU010</strain>
    </source>
</reference>
<organism evidence="2 5">
    <name type="scientific">Ustilaginoidea virens</name>
    <name type="common">Rice false smut fungus</name>
    <name type="synonym">Villosiclava virens</name>
    <dbReference type="NCBI Taxonomy" id="1159556"/>
    <lineage>
        <taxon>Eukaryota</taxon>
        <taxon>Fungi</taxon>
        <taxon>Dikarya</taxon>
        <taxon>Ascomycota</taxon>
        <taxon>Pezizomycotina</taxon>
        <taxon>Sordariomycetes</taxon>
        <taxon>Hypocreomycetidae</taxon>
        <taxon>Hypocreales</taxon>
        <taxon>Clavicipitaceae</taxon>
        <taxon>Ustilaginoidea</taxon>
    </lineage>
</organism>
<feature type="region of interest" description="Disordered" evidence="1">
    <location>
        <begin position="87"/>
        <end position="109"/>
    </location>
</feature>
<sequence length="686" mass="77223">MPTRPPASCRPTPSRRAVHVSSFGAWITEAMLVQAIDQYLRCSSGGACRRINSHAGPLESRRRAAKRRMTGLMPTSQPFPTLWQYDVGPRTPKWEAPTSPERRRQKRELSRPGFVNKIVGWLDSSGPARESTIEPLALPLQSDSTQTKAPAWDSTLGSVTLQQPTVQKVAASPDFPEEILSLRTGILNLELADYDDLFTLGKNCMASLRKSIVLGALSVEGLKIALDPLDEPSKDRFPNVDVANKMCAMIRRGILHAMSDAWRNDPAAVPGTLWLAFTESILSDKSHWQDAQLFWRLMDVLPAALKDAVSFQHVQKISCAFVFAQANRHNVFAHWGARAARFSQALQNLDQEMRNELDGRMEKFVEKQSRPSKIADRVRFSWLTVKAYGSADLTTRDFVATYYRCTGPEYRLGSMQRWQVLVARLAAIGALDPKICEGLLSRDCTSVRERWSQLLETIMQSDARDAGFRELCAFLTGIGEFAASVRPLTFPPAASDALAAVVSALDDHKQALELFYWADRKPRRNPWMPVLPWSVWPKHVEKIIKDPALDPAIIWQVLKLTYVRPGLKDDEEAFEEETRAKSRLLDQMGLWFVEADHLSDRQVLRSIQRCINQQRALTKAVSPKSLAHVLQVLCRDLEKGQHGRPARVMWLLGMVAQNQGQQQAEQTALAIEGWQDAMDKSCLRTH</sequence>
<dbReference type="KEGG" id="uvi:66063364"/>
<gene>
    <name evidence="3" type="ORF">UV8b_02586</name>
    <name evidence="2" type="ORF">UVI_02055120</name>
</gene>